<organism evidence="1 2">
    <name type="scientific">Dreissena polymorpha</name>
    <name type="common">Zebra mussel</name>
    <name type="synonym">Mytilus polymorpha</name>
    <dbReference type="NCBI Taxonomy" id="45954"/>
    <lineage>
        <taxon>Eukaryota</taxon>
        <taxon>Metazoa</taxon>
        <taxon>Spiralia</taxon>
        <taxon>Lophotrochozoa</taxon>
        <taxon>Mollusca</taxon>
        <taxon>Bivalvia</taxon>
        <taxon>Autobranchia</taxon>
        <taxon>Heteroconchia</taxon>
        <taxon>Euheterodonta</taxon>
        <taxon>Imparidentia</taxon>
        <taxon>Neoheterodontei</taxon>
        <taxon>Myida</taxon>
        <taxon>Dreissenoidea</taxon>
        <taxon>Dreissenidae</taxon>
        <taxon>Dreissena</taxon>
    </lineage>
</organism>
<gene>
    <name evidence="1" type="ORF">DPMN_008305</name>
</gene>
<accession>A0A9D4RWT0</accession>
<dbReference type="EMBL" id="JAIWYP010000001">
    <property type="protein sequence ID" value="KAH3884326.1"/>
    <property type="molecule type" value="Genomic_DNA"/>
</dbReference>
<reference evidence="1" key="2">
    <citation type="submission" date="2020-11" db="EMBL/GenBank/DDBJ databases">
        <authorList>
            <person name="McCartney M.A."/>
            <person name="Auch B."/>
            <person name="Kono T."/>
            <person name="Mallez S."/>
            <person name="Becker A."/>
            <person name="Gohl D.M."/>
            <person name="Silverstein K.A.T."/>
            <person name="Koren S."/>
            <person name="Bechman K.B."/>
            <person name="Herman A."/>
            <person name="Abrahante J.E."/>
            <person name="Garbe J."/>
        </authorList>
    </citation>
    <scope>NUCLEOTIDE SEQUENCE</scope>
    <source>
        <strain evidence="1">Duluth1</strain>
        <tissue evidence="1">Whole animal</tissue>
    </source>
</reference>
<comment type="caution">
    <text evidence="1">The sequence shown here is derived from an EMBL/GenBank/DDBJ whole genome shotgun (WGS) entry which is preliminary data.</text>
</comment>
<reference evidence="1" key="1">
    <citation type="journal article" date="2019" name="bioRxiv">
        <title>The Genome of the Zebra Mussel, Dreissena polymorpha: A Resource for Invasive Species Research.</title>
        <authorList>
            <person name="McCartney M.A."/>
            <person name="Auch B."/>
            <person name="Kono T."/>
            <person name="Mallez S."/>
            <person name="Zhang Y."/>
            <person name="Obille A."/>
            <person name="Becker A."/>
            <person name="Abrahante J.E."/>
            <person name="Garbe J."/>
            <person name="Badalamenti J.P."/>
            <person name="Herman A."/>
            <person name="Mangelson H."/>
            <person name="Liachko I."/>
            <person name="Sullivan S."/>
            <person name="Sone E.D."/>
            <person name="Koren S."/>
            <person name="Silverstein K.A.T."/>
            <person name="Beckman K.B."/>
            <person name="Gohl D.M."/>
        </authorList>
    </citation>
    <scope>NUCLEOTIDE SEQUENCE</scope>
    <source>
        <strain evidence="1">Duluth1</strain>
        <tissue evidence="1">Whole animal</tissue>
    </source>
</reference>
<keyword evidence="2" id="KW-1185">Reference proteome</keyword>
<proteinExistence type="predicted"/>
<dbReference type="AlphaFoldDB" id="A0A9D4RWT0"/>
<evidence type="ECO:0000313" key="2">
    <source>
        <dbReference type="Proteomes" id="UP000828390"/>
    </source>
</evidence>
<evidence type="ECO:0000313" key="1">
    <source>
        <dbReference type="EMBL" id="KAH3884326.1"/>
    </source>
</evidence>
<dbReference type="Proteomes" id="UP000828390">
    <property type="component" value="Unassembled WGS sequence"/>
</dbReference>
<protein>
    <submittedName>
        <fullName evidence="1">Uncharacterized protein</fullName>
    </submittedName>
</protein>
<name>A0A9D4RWT0_DREPO</name>
<sequence>MSHINASVNDLAIQVVIDTATEDTLVLGRVVAQLPEKIPVLEQVRECEWVVHKQVDTIDGVGAALGLSGQVVHIAQERGRTYVLGKGNDMLRGLQRCVVIKAVSDFRFIQ</sequence>